<proteinExistence type="predicted"/>
<accession>U1RB59</accession>
<dbReference type="Proteomes" id="UP000016519">
    <property type="component" value="Unassembled WGS sequence"/>
</dbReference>
<dbReference type="AlphaFoldDB" id="U1RB59"/>
<evidence type="ECO:0000313" key="2">
    <source>
        <dbReference type="EMBL" id="ERH31266.1"/>
    </source>
</evidence>
<comment type="caution">
    <text evidence="2">The sequence shown here is derived from an EMBL/GenBank/DDBJ whole genome shotgun (WGS) entry which is preliminary data.</text>
</comment>
<evidence type="ECO:0000256" key="1">
    <source>
        <dbReference type="SAM" id="MobiDB-lite"/>
    </source>
</evidence>
<dbReference type="HOGENOM" id="CLU_3195283_0_0_11"/>
<gene>
    <name evidence="2" type="ORF">HMPREF9244_00509</name>
</gene>
<name>U1RB59_9BIFI</name>
<protein>
    <submittedName>
        <fullName evidence="2">Uncharacterized protein</fullName>
    </submittedName>
</protein>
<evidence type="ECO:0000313" key="3">
    <source>
        <dbReference type="Proteomes" id="UP000016519"/>
    </source>
</evidence>
<sequence length="45" mass="4963">MKDTTENARTATNSATIASQEQNRPFGFYRGRVGCRCVIVAGVER</sequence>
<keyword evidence="3" id="KW-1185">Reference proteome</keyword>
<reference evidence="2 3" key="1">
    <citation type="submission" date="2013-08" db="EMBL/GenBank/DDBJ databases">
        <authorList>
            <person name="Weinstock G."/>
            <person name="Sodergren E."/>
            <person name="Wylie T."/>
            <person name="Fulton L."/>
            <person name="Fulton R."/>
            <person name="Fronick C."/>
            <person name="O'Laughlin M."/>
            <person name="Godfrey J."/>
            <person name="Miner T."/>
            <person name="Herter B."/>
            <person name="Appelbaum E."/>
            <person name="Cordes M."/>
            <person name="Lek S."/>
            <person name="Wollam A."/>
            <person name="Pepin K.H."/>
            <person name="Palsikar V.B."/>
            <person name="Mitreva M."/>
            <person name="Wilson R.K."/>
        </authorList>
    </citation>
    <scope>NUCLEOTIDE SEQUENCE [LARGE SCALE GENOMIC DNA]</scope>
    <source>
        <strain evidence="2 3">F0580</strain>
    </source>
</reference>
<feature type="region of interest" description="Disordered" evidence="1">
    <location>
        <begin position="1"/>
        <end position="21"/>
    </location>
</feature>
<feature type="compositionally biased region" description="Polar residues" evidence="1">
    <location>
        <begin position="7"/>
        <end position="21"/>
    </location>
</feature>
<organism evidence="2 3">
    <name type="scientific">Alloscardovia omnicolens F0580</name>
    <dbReference type="NCBI Taxonomy" id="1321816"/>
    <lineage>
        <taxon>Bacteria</taxon>
        <taxon>Bacillati</taxon>
        <taxon>Actinomycetota</taxon>
        <taxon>Actinomycetes</taxon>
        <taxon>Bifidobacteriales</taxon>
        <taxon>Bifidobacteriaceae</taxon>
        <taxon>Alloscardovia</taxon>
    </lineage>
</organism>
<dbReference type="EMBL" id="AWSI01000015">
    <property type="protein sequence ID" value="ERH31266.1"/>
    <property type="molecule type" value="Genomic_DNA"/>
</dbReference>